<comment type="caution">
    <text evidence="1">The sequence shown here is derived from an EMBL/GenBank/DDBJ whole genome shotgun (WGS) entry which is preliminary data.</text>
</comment>
<evidence type="ECO:0000313" key="2">
    <source>
        <dbReference type="Proteomes" id="UP001519287"/>
    </source>
</evidence>
<keyword evidence="2" id="KW-1185">Reference proteome</keyword>
<gene>
    <name evidence="1" type="ORF">J2Z66_000207</name>
</gene>
<dbReference type="EMBL" id="JAGGLB010000001">
    <property type="protein sequence ID" value="MBP1988612.1"/>
    <property type="molecule type" value="Genomic_DNA"/>
</dbReference>
<proteinExistence type="predicted"/>
<reference evidence="1 2" key="1">
    <citation type="submission" date="2021-03" db="EMBL/GenBank/DDBJ databases">
        <title>Genomic Encyclopedia of Type Strains, Phase IV (KMG-IV): sequencing the most valuable type-strain genomes for metagenomic binning, comparative biology and taxonomic classification.</title>
        <authorList>
            <person name="Goeker M."/>
        </authorList>
    </citation>
    <scope>NUCLEOTIDE SEQUENCE [LARGE SCALE GENOMIC DNA]</scope>
    <source>
        <strain evidence="1 2">DSM 26048</strain>
    </source>
</reference>
<name>A0ABS4IM23_9BACL</name>
<dbReference type="Proteomes" id="UP001519287">
    <property type="component" value="Unassembled WGS sequence"/>
</dbReference>
<sequence>MIHQVAALEYMTMTSVYFCHCMIIENVDGVVIYDRTASDC</sequence>
<evidence type="ECO:0000313" key="1">
    <source>
        <dbReference type="EMBL" id="MBP1988612.1"/>
    </source>
</evidence>
<accession>A0ABS4IM23</accession>
<organism evidence="1 2">
    <name type="scientific">Paenibacillus eucommiae</name>
    <dbReference type="NCBI Taxonomy" id="1355755"/>
    <lineage>
        <taxon>Bacteria</taxon>
        <taxon>Bacillati</taxon>
        <taxon>Bacillota</taxon>
        <taxon>Bacilli</taxon>
        <taxon>Bacillales</taxon>
        <taxon>Paenibacillaceae</taxon>
        <taxon>Paenibacillus</taxon>
    </lineage>
</organism>
<protein>
    <submittedName>
        <fullName evidence="1">Uncharacterized protein</fullName>
    </submittedName>
</protein>